<evidence type="ECO:0000313" key="2">
    <source>
        <dbReference type="EMBL" id="KAK9696595.1"/>
    </source>
</evidence>
<protein>
    <submittedName>
        <fullName evidence="2">Transposase IS4</fullName>
    </submittedName>
</protein>
<name>A0AAW1J178_POPJA</name>
<sequence>GFSNVKDSDEEDNISLVREEADELEVDDQEQLASTVIRENDFISRNGTEWFRILPQPCRTRLFITKDILDIILTATNNEMRRVCEKSNLTINAISAQELDAYIGLLLLAGVFRSAGESLRGLWDDKDGRPIFRATMSLKRFYVINRFLTFDDKESRANRRRYDKLAAIRSVFDMCMDQYPKMFV</sequence>
<dbReference type="PANTHER" id="PTHR46599">
    <property type="entry name" value="PIGGYBAC TRANSPOSABLE ELEMENT-DERIVED PROTEIN 4"/>
    <property type="match status" value="1"/>
</dbReference>
<gene>
    <name evidence="2" type="ORF">QE152_g31469</name>
</gene>
<feature type="non-terminal residue" evidence="2">
    <location>
        <position position="1"/>
    </location>
</feature>
<dbReference type="PANTHER" id="PTHR46599:SF6">
    <property type="entry name" value="DUAL SPECIFICITY PHOSPHATASE 26"/>
    <property type="match status" value="1"/>
</dbReference>
<evidence type="ECO:0000313" key="3">
    <source>
        <dbReference type="Proteomes" id="UP001458880"/>
    </source>
</evidence>
<dbReference type="InterPro" id="IPR029526">
    <property type="entry name" value="PGBD"/>
</dbReference>
<dbReference type="EMBL" id="JASPKY010000446">
    <property type="protein sequence ID" value="KAK9696595.1"/>
    <property type="molecule type" value="Genomic_DNA"/>
</dbReference>
<organism evidence="2 3">
    <name type="scientific">Popillia japonica</name>
    <name type="common">Japanese beetle</name>
    <dbReference type="NCBI Taxonomy" id="7064"/>
    <lineage>
        <taxon>Eukaryota</taxon>
        <taxon>Metazoa</taxon>
        <taxon>Ecdysozoa</taxon>
        <taxon>Arthropoda</taxon>
        <taxon>Hexapoda</taxon>
        <taxon>Insecta</taxon>
        <taxon>Pterygota</taxon>
        <taxon>Neoptera</taxon>
        <taxon>Endopterygota</taxon>
        <taxon>Coleoptera</taxon>
        <taxon>Polyphaga</taxon>
        <taxon>Scarabaeiformia</taxon>
        <taxon>Scarabaeidae</taxon>
        <taxon>Rutelinae</taxon>
        <taxon>Popillia</taxon>
    </lineage>
</organism>
<dbReference type="Pfam" id="PF13843">
    <property type="entry name" value="DDE_Tnp_1_7"/>
    <property type="match status" value="1"/>
</dbReference>
<dbReference type="AlphaFoldDB" id="A0AAW1J178"/>
<comment type="caution">
    <text evidence="2">The sequence shown here is derived from an EMBL/GenBank/DDBJ whole genome shotgun (WGS) entry which is preliminary data.</text>
</comment>
<evidence type="ECO:0000259" key="1">
    <source>
        <dbReference type="Pfam" id="PF13843"/>
    </source>
</evidence>
<dbReference type="Proteomes" id="UP001458880">
    <property type="component" value="Unassembled WGS sequence"/>
</dbReference>
<keyword evidence="3" id="KW-1185">Reference proteome</keyword>
<proteinExistence type="predicted"/>
<reference evidence="2 3" key="1">
    <citation type="journal article" date="2024" name="BMC Genomics">
        <title>De novo assembly and annotation of Popillia japonica's genome with initial clues to its potential as an invasive pest.</title>
        <authorList>
            <person name="Cucini C."/>
            <person name="Boschi S."/>
            <person name="Funari R."/>
            <person name="Cardaioli E."/>
            <person name="Iannotti N."/>
            <person name="Marturano G."/>
            <person name="Paoli F."/>
            <person name="Bruttini M."/>
            <person name="Carapelli A."/>
            <person name="Frati F."/>
            <person name="Nardi F."/>
        </authorList>
    </citation>
    <scope>NUCLEOTIDE SEQUENCE [LARGE SCALE GENOMIC DNA]</scope>
    <source>
        <strain evidence="2">DMR45628</strain>
    </source>
</reference>
<accession>A0AAW1J178</accession>
<feature type="domain" description="PiggyBac transposable element-derived protein" evidence="1">
    <location>
        <begin position="62"/>
        <end position="179"/>
    </location>
</feature>